<dbReference type="EMBL" id="FNYK01000014">
    <property type="protein sequence ID" value="SEI64977.1"/>
    <property type="molecule type" value="Genomic_DNA"/>
</dbReference>
<dbReference type="RefSeq" id="WP_074731696.1">
    <property type="nucleotide sequence ID" value="NZ_FNYK01000014.1"/>
</dbReference>
<protein>
    <submittedName>
        <fullName evidence="2">EDD domain protein, DegV family</fullName>
    </submittedName>
</protein>
<dbReference type="PANTHER" id="PTHR33434:SF2">
    <property type="entry name" value="FATTY ACID-BINDING PROTEIN TM_1468"/>
    <property type="match status" value="1"/>
</dbReference>
<name>A0A1H6SJC7_9FIRM</name>
<evidence type="ECO:0000256" key="1">
    <source>
        <dbReference type="ARBA" id="ARBA00023121"/>
    </source>
</evidence>
<keyword evidence="1" id="KW-0446">Lipid-binding</keyword>
<sequence length="282" mass="31357">MIRFLCDSTSDLTLELRERYNITLLPFHIALDEEESLDGVDIAPEDVYRFYDEGKGVPKTRPYTVDEAKAIMKPILDQGDDILAFCISSKLSQSTHILKEATSQLKAIDRVGIIDCENVSSGITLLLIEATKLINKGKSREEIEGAVAGYAGRLKTTFIVDQLKYLQRNGYCSSFLAMTKSVLNQHPAIVIENGELKAKESYRGKLDKAVMSFIEDLKDDLLKAKSDAIFITDSGIDEEIREKVIETIKNLNHFEKIYVNQTGSVVSAHCGPQALGVAYLEG</sequence>
<dbReference type="PANTHER" id="PTHR33434">
    <property type="entry name" value="DEGV DOMAIN-CONTAINING PROTEIN DR_1986-RELATED"/>
    <property type="match status" value="1"/>
</dbReference>
<dbReference type="PROSITE" id="PS51482">
    <property type="entry name" value="DEGV"/>
    <property type="match status" value="1"/>
</dbReference>
<dbReference type="Gene3D" id="3.40.50.10170">
    <property type="match status" value="1"/>
</dbReference>
<reference evidence="3" key="1">
    <citation type="submission" date="2016-10" db="EMBL/GenBank/DDBJ databases">
        <authorList>
            <person name="Varghese N."/>
        </authorList>
    </citation>
    <scope>NUCLEOTIDE SEQUENCE [LARGE SCALE GENOMIC DNA]</scope>
    <source>
        <strain evidence="3">DSM 20406</strain>
    </source>
</reference>
<evidence type="ECO:0000313" key="3">
    <source>
        <dbReference type="Proteomes" id="UP000183028"/>
    </source>
</evidence>
<organism evidence="2 3">
    <name type="scientific">Sharpea azabuensis</name>
    <dbReference type="NCBI Taxonomy" id="322505"/>
    <lineage>
        <taxon>Bacteria</taxon>
        <taxon>Bacillati</taxon>
        <taxon>Bacillota</taxon>
        <taxon>Erysipelotrichia</taxon>
        <taxon>Erysipelotrichales</taxon>
        <taxon>Coprobacillaceae</taxon>
        <taxon>Sharpea</taxon>
    </lineage>
</organism>
<dbReference type="Gene3D" id="3.30.1180.10">
    <property type="match status" value="1"/>
</dbReference>
<dbReference type="SUPFAM" id="SSF82549">
    <property type="entry name" value="DAK1/DegV-like"/>
    <property type="match status" value="1"/>
</dbReference>
<dbReference type="OrthoDB" id="5429275at2"/>
<dbReference type="STRING" id="322505.SAMN04487836_102143"/>
<dbReference type="InterPro" id="IPR050270">
    <property type="entry name" value="DegV_domain_contain"/>
</dbReference>
<dbReference type="GO" id="GO:0008289">
    <property type="term" value="F:lipid binding"/>
    <property type="evidence" value="ECO:0007669"/>
    <property type="project" value="UniProtKB-KW"/>
</dbReference>
<evidence type="ECO:0000313" key="2">
    <source>
        <dbReference type="EMBL" id="SEI64977.1"/>
    </source>
</evidence>
<dbReference type="Proteomes" id="UP000183028">
    <property type="component" value="Unassembled WGS sequence"/>
</dbReference>
<dbReference type="AlphaFoldDB" id="A0A1H6SJC7"/>
<dbReference type="Pfam" id="PF02645">
    <property type="entry name" value="DegV"/>
    <property type="match status" value="1"/>
</dbReference>
<gene>
    <name evidence="2" type="ORF">SAMN04487834_101435</name>
</gene>
<dbReference type="NCBIfam" id="TIGR00762">
    <property type="entry name" value="DegV"/>
    <property type="match status" value="1"/>
</dbReference>
<dbReference type="InterPro" id="IPR003797">
    <property type="entry name" value="DegV"/>
</dbReference>
<keyword evidence="3" id="KW-1185">Reference proteome</keyword>
<dbReference type="InterPro" id="IPR043168">
    <property type="entry name" value="DegV_C"/>
</dbReference>
<proteinExistence type="predicted"/>
<dbReference type="eggNOG" id="COG1307">
    <property type="taxonomic scope" value="Bacteria"/>
</dbReference>
<accession>A0A1H6SJC7</accession>